<gene>
    <name evidence="2" type="ORF">EH31_05000</name>
</gene>
<evidence type="ECO:0000256" key="1">
    <source>
        <dbReference type="SAM" id="SignalP"/>
    </source>
</evidence>
<accession>A0A074MB34</accession>
<protein>
    <submittedName>
        <fullName evidence="2">Uncharacterized protein</fullName>
    </submittedName>
</protein>
<sequence>MFSVKSKARALGLALAGACLSVSGAAAAGVVVKSTGPSAGTYPVGKKVADSSTITLRAGDKITVLVDGGTKVMQGPGTFRVGEGATRTRARFARLTRQGASNRARTGAVRGGAKGSAGMPNLWLVNVAASGTTCLYDLENVQLWRPTADEGATYTIAEQGSETKVDVSFVSTEPDRALDPEGLKLADGSTYTITGPSAEGAQSEAVEVKIVALTETYRQPDALAAALAENGCMEQLEALGDIAEAEAS</sequence>
<proteinExistence type="predicted"/>
<dbReference type="RefSeq" id="WP_034958409.1">
    <property type="nucleotide sequence ID" value="NZ_JMIW01000001.1"/>
</dbReference>
<name>A0A074MB34_ERYLO</name>
<keyword evidence="3" id="KW-1185">Reference proteome</keyword>
<dbReference type="OrthoDB" id="8060097at2"/>
<dbReference type="EMBL" id="JMIW01000001">
    <property type="protein sequence ID" value="KEO92031.1"/>
    <property type="molecule type" value="Genomic_DNA"/>
</dbReference>
<organism evidence="2 3">
    <name type="scientific">Erythrobacter longus</name>
    <dbReference type="NCBI Taxonomy" id="1044"/>
    <lineage>
        <taxon>Bacteria</taxon>
        <taxon>Pseudomonadati</taxon>
        <taxon>Pseudomonadota</taxon>
        <taxon>Alphaproteobacteria</taxon>
        <taxon>Sphingomonadales</taxon>
        <taxon>Erythrobacteraceae</taxon>
        <taxon>Erythrobacter/Porphyrobacter group</taxon>
        <taxon>Erythrobacter</taxon>
    </lineage>
</organism>
<comment type="caution">
    <text evidence="2">The sequence shown here is derived from an EMBL/GenBank/DDBJ whole genome shotgun (WGS) entry which is preliminary data.</text>
</comment>
<dbReference type="Proteomes" id="UP000027647">
    <property type="component" value="Unassembled WGS sequence"/>
</dbReference>
<dbReference type="AlphaFoldDB" id="A0A074MB34"/>
<feature type="chain" id="PRO_5001699148" evidence="1">
    <location>
        <begin position="29"/>
        <end position="248"/>
    </location>
</feature>
<feature type="signal peptide" evidence="1">
    <location>
        <begin position="1"/>
        <end position="28"/>
    </location>
</feature>
<evidence type="ECO:0000313" key="2">
    <source>
        <dbReference type="EMBL" id="KEO92031.1"/>
    </source>
</evidence>
<reference evidence="2 3" key="1">
    <citation type="submission" date="2014-04" db="EMBL/GenBank/DDBJ databases">
        <title>A comprehensive comparison of genomes of Erythrobacter spp. strains.</title>
        <authorList>
            <person name="Zheng Q."/>
        </authorList>
    </citation>
    <scope>NUCLEOTIDE SEQUENCE [LARGE SCALE GENOMIC DNA]</scope>
    <source>
        <strain evidence="2 3">DSM 6997</strain>
    </source>
</reference>
<evidence type="ECO:0000313" key="3">
    <source>
        <dbReference type="Proteomes" id="UP000027647"/>
    </source>
</evidence>
<keyword evidence="1" id="KW-0732">Signal</keyword>
<dbReference type="eggNOG" id="ENOG5033GDV">
    <property type="taxonomic scope" value="Bacteria"/>
</dbReference>
<dbReference type="STRING" id="1044.EH31_05000"/>